<evidence type="ECO:0000313" key="4">
    <source>
        <dbReference type="Proteomes" id="UP000296079"/>
    </source>
</evidence>
<accession>Q0K4E8</accession>
<sequence length="378" mass="41587">MEEEVMHQTIRGLYEGILDEAAWQSSLALLRDASESMHAALVEFDALSQRLRVSEIHALNQELVDAYNDHYQAEDPSRTYTRQMAVGDWYIDSRDLGLANMSRLPFYSEFMHGFNLSSVMGCLVERKPHREIYLSLQKPLGQQPFHADDARRLGWAIPHLRQALSLRERTLDVTMLGELSAQVLERLPFGLIVVAPDGKVLLSNARGEHWVRRLLPGKQGEPGARACHDDWCLSRPFREMLAAACSPEAAMPAQAAHARDDSGHSASVIVLPLPPAHRLASRWQRPAALVAVREVGAAPPQPLLAGVLRELYGLTASEVRLATVLTAGIGLPEACARLGIRHETARSQLKAIFNKTETGSQASLAHLLSELGACMGPG</sequence>
<dbReference type="RefSeq" id="WP_011616494.1">
    <property type="nucleotide sequence ID" value="NC_008314.1"/>
</dbReference>
<name>Q0K4E8_CUPNH</name>
<evidence type="ECO:0000313" key="3">
    <source>
        <dbReference type="Proteomes" id="UP000008210"/>
    </source>
</evidence>
<evidence type="ECO:0000313" key="1">
    <source>
        <dbReference type="EMBL" id="CAJ95126.1"/>
    </source>
</evidence>
<protein>
    <submittedName>
        <fullName evidence="2">Helix-turn-helix transcriptional regulator</fullName>
    </submittedName>
    <submittedName>
        <fullName evidence="1">Transcriptional regulator, LuxR-family</fullName>
    </submittedName>
</protein>
<dbReference type="InterPro" id="IPR016032">
    <property type="entry name" value="Sig_transdc_resp-reg_C-effctor"/>
</dbReference>
<dbReference type="SUPFAM" id="SSF46894">
    <property type="entry name" value="C-terminal effector domain of the bipartite response regulators"/>
    <property type="match status" value="1"/>
</dbReference>
<dbReference type="EMBL" id="CP039288">
    <property type="protein sequence ID" value="QCC03052.1"/>
    <property type="molecule type" value="Genomic_DNA"/>
</dbReference>
<dbReference type="STRING" id="381666.H16_B0326"/>
<gene>
    <name evidence="1" type="ordered locus">H16_B0326</name>
    <name evidence="2" type="ORF">E6A55_20760</name>
</gene>
<dbReference type="GO" id="GO:0003677">
    <property type="term" value="F:DNA binding"/>
    <property type="evidence" value="ECO:0007669"/>
    <property type="project" value="InterPro"/>
</dbReference>
<organism evidence="1 3">
    <name type="scientific">Cupriavidus necator (strain ATCC 17699 / DSM 428 / KCTC 22496 / NCIMB 10442 / H16 / Stanier 337)</name>
    <name type="common">Ralstonia eutropha</name>
    <dbReference type="NCBI Taxonomy" id="381666"/>
    <lineage>
        <taxon>Bacteria</taxon>
        <taxon>Pseudomonadati</taxon>
        <taxon>Pseudomonadota</taxon>
        <taxon>Betaproteobacteria</taxon>
        <taxon>Burkholderiales</taxon>
        <taxon>Burkholderiaceae</taxon>
        <taxon>Cupriavidus</taxon>
    </lineage>
</organism>
<reference evidence="2 4" key="2">
    <citation type="submission" date="2019-04" db="EMBL/GenBank/DDBJ databases">
        <title>Long-read de novo sequencing of Cupriavidus necator H16.</title>
        <authorList>
            <person name="Little G.T."/>
            <person name="Ehsaan M."/>
            <person name="Arenas-Lopez C."/>
            <person name="Jawed K."/>
            <person name="Winzer K."/>
            <person name="Kovacs K."/>
            <person name="Malys N."/>
            <person name="Minton N.P."/>
        </authorList>
    </citation>
    <scope>NUCLEOTIDE SEQUENCE [LARGE SCALE GENOMIC DNA]</scope>
    <source>
        <strain evidence="2 4">H16</strain>
    </source>
</reference>
<dbReference type="OrthoDB" id="5497412at2"/>
<dbReference type="eggNOG" id="COG2771">
    <property type="taxonomic scope" value="Bacteria"/>
</dbReference>
<dbReference type="GO" id="GO:0006355">
    <property type="term" value="P:regulation of DNA-templated transcription"/>
    <property type="evidence" value="ECO:0007669"/>
    <property type="project" value="InterPro"/>
</dbReference>
<evidence type="ECO:0000313" key="2">
    <source>
        <dbReference type="EMBL" id="QCC03052.1"/>
    </source>
</evidence>
<dbReference type="HOGENOM" id="CLU_037939_0_0_4"/>
<dbReference type="Proteomes" id="UP000296079">
    <property type="component" value="Chromosome 2"/>
</dbReference>
<dbReference type="InterPro" id="IPR036388">
    <property type="entry name" value="WH-like_DNA-bd_sf"/>
</dbReference>
<keyword evidence="3" id="KW-1185">Reference proteome</keyword>
<dbReference type="KEGG" id="reh:H16_B0326"/>
<reference evidence="1 3" key="1">
    <citation type="journal article" date="2006" name="Nat. Biotechnol.">
        <title>Genome sequence of the bioplastic-producing 'Knallgas' bacterium Ralstonia eutropha H16.</title>
        <authorList>
            <person name="Pohlmann A."/>
            <person name="Fricke W.F."/>
            <person name="Reinecke F."/>
            <person name="Kusian B."/>
            <person name="Liesegang H."/>
            <person name="Cramm R."/>
            <person name="Eitinger T."/>
            <person name="Ewering C."/>
            <person name="Potter M."/>
            <person name="Schwartz E."/>
            <person name="Strittmatter A."/>
            <person name="Voss I."/>
            <person name="Gottschalk G."/>
            <person name="Steinbuechel A."/>
            <person name="Friedrich B."/>
            <person name="Bowien B."/>
        </authorList>
    </citation>
    <scope>NUCLEOTIDE SEQUENCE [LARGE SCALE GENOMIC DNA]</scope>
    <source>
        <strain evidence="3">ATCC 17699 / DSM 428 / KCTC 22496 / NCIMB 10442 / H16 / Stanier 337</strain>
        <strain evidence="1">H16</strain>
    </source>
</reference>
<dbReference type="Proteomes" id="UP000008210">
    <property type="component" value="Chromosome 2"/>
</dbReference>
<dbReference type="AlphaFoldDB" id="Q0K4E8"/>
<dbReference type="EMBL" id="AM260480">
    <property type="protein sequence ID" value="CAJ95126.1"/>
    <property type="molecule type" value="Genomic_DNA"/>
</dbReference>
<dbReference type="Gene3D" id="1.10.10.10">
    <property type="entry name" value="Winged helix-like DNA-binding domain superfamily/Winged helix DNA-binding domain"/>
    <property type="match status" value="1"/>
</dbReference>
<proteinExistence type="predicted"/>